<comment type="similarity">
    <text evidence="6">Belongs to the WD repeat WDR6 family.</text>
</comment>
<proteinExistence type="inferred from homology"/>
<evidence type="ECO:0008006" key="11">
    <source>
        <dbReference type="Google" id="ProtNLM"/>
    </source>
</evidence>
<organism evidence="9 10">
    <name type="scientific">Neoarthrinium moseri</name>
    <dbReference type="NCBI Taxonomy" id="1658444"/>
    <lineage>
        <taxon>Eukaryota</taxon>
        <taxon>Fungi</taxon>
        <taxon>Dikarya</taxon>
        <taxon>Ascomycota</taxon>
        <taxon>Pezizomycotina</taxon>
        <taxon>Sordariomycetes</taxon>
        <taxon>Xylariomycetidae</taxon>
        <taxon>Amphisphaeriales</taxon>
        <taxon>Apiosporaceae</taxon>
        <taxon>Neoarthrinium</taxon>
    </lineage>
</organism>
<dbReference type="PROSITE" id="PS50082">
    <property type="entry name" value="WD_REPEATS_2"/>
    <property type="match status" value="2"/>
</dbReference>
<feature type="region of interest" description="Disordered" evidence="8">
    <location>
        <begin position="361"/>
        <end position="393"/>
    </location>
</feature>
<feature type="compositionally biased region" description="Polar residues" evidence="8">
    <location>
        <begin position="381"/>
        <end position="393"/>
    </location>
</feature>
<dbReference type="SMART" id="SM00320">
    <property type="entry name" value="WD40"/>
    <property type="match status" value="6"/>
</dbReference>
<dbReference type="SUPFAM" id="SSF50978">
    <property type="entry name" value="WD40 repeat-like"/>
    <property type="match status" value="2"/>
</dbReference>
<dbReference type="PROSITE" id="PS50294">
    <property type="entry name" value="WD_REPEATS_REGION"/>
    <property type="match status" value="1"/>
</dbReference>
<dbReference type="PROSITE" id="PS00678">
    <property type="entry name" value="WD_REPEATS_1"/>
    <property type="match status" value="1"/>
</dbReference>
<evidence type="ECO:0000256" key="3">
    <source>
        <dbReference type="ARBA" id="ARBA00022574"/>
    </source>
</evidence>
<evidence type="ECO:0000313" key="10">
    <source>
        <dbReference type="Proteomes" id="UP000829685"/>
    </source>
</evidence>
<keyword evidence="2" id="KW-0963">Cytoplasm</keyword>
<dbReference type="EMBL" id="JAFIMR010000003">
    <property type="protein sequence ID" value="KAI1879913.1"/>
    <property type="molecule type" value="Genomic_DNA"/>
</dbReference>
<dbReference type="InterPro" id="IPR019775">
    <property type="entry name" value="WD40_repeat_CS"/>
</dbReference>
<dbReference type="InterPro" id="IPR036322">
    <property type="entry name" value="WD40_repeat_dom_sf"/>
</dbReference>
<dbReference type="AlphaFoldDB" id="A0A9P9WVN4"/>
<feature type="repeat" description="WD" evidence="7">
    <location>
        <begin position="852"/>
        <end position="891"/>
    </location>
</feature>
<dbReference type="PANTHER" id="PTHR14344:SF3">
    <property type="entry name" value="WD REPEAT-CONTAINING PROTEIN 6"/>
    <property type="match status" value="1"/>
</dbReference>
<sequence>MVLRSFDSHGLTQSGRARPASMQRQFVLNPITALEFFTSSHDGRVYVLAGEDNRLKIYDVESSALCGELEVFPAQSIHGIRVAAGAPARRRILIWGGYSVTVLLAEAVESRISGDVDCTAPKSAVVEAKAPDWIFEGALSPYGTDDLVLLTAHNELIEARYQEEQGSLDFEGIHSPSRPILYSGNLLWEAPDSILVAAGTVFGEIVVWKYHAGSTGDGPGCEILFVFSGHEGSIFGVHISPIFQLETGESLRLLASCSDDRTIRIWDITDARDLSRSTHDEYSRKILAARQTGFGDSIDSTLQENTSARCLAVAMGHISRIWQVQFRIEKDCKEASSNIELWSFGEDATAQRWSLSLGATQSPASDATTHKKAMNEVPTRTGGQLKNQGSYASHSGKNLWSHAITRNDSGQLLILTGGSDGNISIIGNGQMPSTERILDDIPPAPIGAKREHDATHLTGLASIEENSNTQSPILHGDDAAIAEDEIPQSKPKTKTKKPKVKKFKDFFNRYAFLADGRLLAVTKAGRFFIGGSDSEPSWSELSLPETFSGTSFSYAVISSSPSASAAFVGTAEGHILAYQTSDSLGLRYLAKVHGKVSDIFLLSNPPAEEPATNKNKATGGLDARTSGGTLSLLVTVLGSESAAIIRLNSSGDAIETKETAVHLEKGFVATSAALAADTLILGSRNGIISILQPSGDGSFEPRCSVKNQVKDCITSINILPPKPGGSANAFLATSRDGKYRIYNIQRNEETVEALLVHETSPPFGPMIEGARFNTNRNGSIDLILYGFRSTKFVVWNEAQRREVAAVDCGGGHRTYAFSPLPGHPDGFRLAWTQASQLFFFSQTHAAHGILKSGGHGREMKAISASGDFVATAAEDTAIRLWNYDSHQERQGKALQCLAVMENHTAGIQSMKWYRQSHLFSSAGNKEFFVWRISHLESAYQGLAVKCEAAYPDRTEDIDLRIMDFDVHCLNEDKLDSGDPTFFISMALSNSTLLTYTYSEKSGFALIARGTYTGACMTQLRFIHVDGAAIQTLTAATDGHITLWETKLSPLSQEAETTRTSVSRLHQSTIKSLDLRRARAAADPASRAPSCLVATGGDDDALGVMHLAWDEAAGRYTVASKAVVRSAHAAAVTGLAILDAAAGGDDDDDDAVVVTSSNDQRVRRWRVAGWRARGQQRPRVALLDNRYSSIADAGDLEALGGGRFAVGGVGLEVWHVGGEAQKAGGLITMRKDVMTSQTRDG</sequence>
<keyword evidence="4" id="KW-0819">tRNA processing</keyword>
<reference evidence="9" key="1">
    <citation type="submission" date="2021-03" db="EMBL/GenBank/DDBJ databases">
        <title>Revisited historic fungal species revealed as producer of novel bioactive compounds through whole genome sequencing and comparative genomics.</title>
        <authorList>
            <person name="Vignolle G.A."/>
            <person name="Hochenegger N."/>
            <person name="Mach R.L."/>
            <person name="Mach-Aigner A.R."/>
            <person name="Javad Rahimi M."/>
            <person name="Salim K.A."/>
            <person name="Chan C.M."/>
            <person name="Lim L.B.L."/>
            <person name="Cai F."/>
            <person name="Druzhinina I.S."/>
            <person name="U'Ren J.M."/>
            <person name="Derntl C."/>
        </authorList>
    </citation>
    <scope>NUCLEOTIDE SEQUENCE</scope>
    <source>
        <strain evidence="9">TUCIM 5799</strain>
    </source>
</reference>
<dbReference type="InterPro" id="IPR011047">
    <property type="entry name" value="Quinoprotein_ADH-like_sf"/>
</dbReference>
<accession>A0A9P9WVN4</accession>
<evidence type="ECO:0000256" key="6">
    <source>
        <dbReference type="ARBA" id="ARBA00038255"/>
    </source>
</evidence>
<comment type="subcellular location">
    <subcellularLocation>
        <location evidence="1">Cytoplasm</location>
    </subcellularLocation>
</comment>
<dbReference type="Gene3D" id="2.130.10.10">
    <property type="entry name" value="YVTN repeat-like/Quinoprotein amine dehydrogenase"/>
    <property type="match status" value="3"/>
</dbReference>
<evidence type="ECO:0000256" key="4">
    <source>
        <dbReference type="ARBA" id="ARBA00022694"/>
    </source>
</evidence>
<dbReference type="Pfam" id="PF00400">
    <property type="entry name" value="WD40"/>
    <property type="match status" value="1"/>
</dbReference>
<evidence type="ECO:0000313" key="9">
    <source>
        <dbReference type="EMBL" id="KAI1879913.1"/>
    </source>
</evidence>
<keyword evidence="10" id="KW-1185">Reference proteome</keyword>
<dbReference type="PANTHER" id="PTHR14344">
    <property type="entry name" value="WD REPEAT PROTEIN"/>
    <property type="match status" value="1"/>
</dbReference>
<name>A0A9P9WVN4_9PEZI</name>
<keyword evidence="3 7" id="KW-0853">WD repeat</keyword>
<dbReference type="Proteomes" id="UP000829685">
    <property type="component" value="Unassembled WGS sequence"/>
</dbReference>
<dbReference type="InterPro" id="IPR001680">
    <property type="entry name" value="WD40_rpt"/>
</dbReference>
<protein>
    <recommendedName>
        <fullName evidence="11">WD repeat protein</fullName>
    </recommendedName>
</protein>
<dbReference type="InterPro" id="IPR051973">
    <property type="entry name" value="tRNA_Anticodon_Mtase-Reg"/>
</dbReference>
<gene>
    <name evidence="9" type="ORF">JX265_001534</name>
</gene>
<keyword evidence="5" id="KW-0677">Repeat</keyword>
<evidence type="ECO:0000256" key="2">
    <source>
        <dbReference type="ARBA" id="ARBA00022490"/>
    </source>
</evidence>
<evidence type="ECO:0000256" key="7">
    <source>
        <dbReference type="PROSITE-ProRule" id="PRU00221"/>
    </source>
</evidence>
<evidence type="ECO:0000256" key="5">
    <source>
        <dbReference type="ARBA" id="ARBA00022737"/>
    </source>
</evidence>
<dbReference type="InterPro" id="IPR015943">
    <property type="entry name" value="WD40/YVTN_repeat-like_dom_sf"/>
</dbReference>
<comment type="caution">
    <text evidence="9">The sequence shown here is derived from an EMBL/GenBank/DDBJ whole genome shotgun (WGS) entry which is preliminary data.</text>
</comment>
<evidence type="ECO:0000256" key="1">
    <source>
        <dbReference type="ARBA" id="ARBA00004496"/>
    </source>
</evidence>
<feature type="repeat" description="WD" evidence="7">
    <location>
        <begin position="235"/>
        <end position="276"/>
    </location>
</feature>
<evidence type="ECO:0000256" key="8">
    <source>
        <dbReference type="SAM" id="MobiDB-lite"/>
    </source>
</evidence>
<dbReference type="GO" id="GO:0005737">
    <property type="term" value="C:cytoplasm"/>
    <property type="evidence" value="ECO:0007669"/>
    <property type="project" value="UniProtKB-SubCell"/>
</dbReference>
<dbReference type="GO" id="GO:0030488">
    <property type="term" value="P:tRNA methylation"/>
    <property type="evidence" value="ECO:0007669"/>
    <property type="project" value="TreeGrafter"/>
</dbReference>
<dbReference type="SUPFAM" id="SSF50998">
    <property type="entry name" value="Quinoprotein alcohol dehydrogenase-like"/>
    <property type="match status" value="1"/>
</dbReference>